<dbReference type="EMBL" id="GG662349">
    <property type="protein sequence ID" value="EWS71500.1"/>
    <property type="molecule type" value="Genomic_DNA"/>
</dbReference>
<dbReference type="KEGG" id="tet:TTHERM_001525429"/>
<accession>W7WXH0</accession>
<evidence type="ECO:0000313" key="3">
    <source>
        <dbReference type="Proteomes" id="UP000009168"/>
    </source>
</evidence>
<dbReference type="InParanoid" id="W7WXH0"/>
<sequence length="173" mass="21407">MKKKYEIIRLINNKTKHQKQKNELNLQRKKKQQAKLNKKKKINQMIFIVLNQFFQLQLSQSKKNRLFLSNIRVYNKKPRKNIKQQNINKKQLKIEMKIKLKSLKKYLYQQKYINIDEFVFIQENNFINKLKIKYILKNILNKLKVKYKQNKNNINIYKLNLLHFKVENLMRLK</sequence>
<keyword evidence="3" id="KW-1185">Reference proteome</keyword>
<keyword evidence="1" id="KW-0175">Coiled coil</keyword>
<dbReference type="GeneID" id="24442423"/>
<dbReference type="AlphaFoldDB" id="W7WXH0"/>
<dbReference type="Proteomes" id="UP000009168">
    <property type="component" value="Unassembled WGS sequence"/>
</dbReference>
<gene>
    <name evidence="2" type="ORF">TTHERM_001525429</name>
</gene>
<name>W7WXH0_TETTS</name>
<evidence type="ECO:0000313" key="2">
    <source>
        <dbReference type="EMBL" id="EWS71500.1"/>
    </source>
</evidence>
<evidence type="ECO:0000256" key="1">
    <source>
        <dbReference type="SAM" id="Coils"/>
    </source>
</evidence>
<organism evidence="2 3">
    <name type="scientific">Tetrahymena thermophila (strain SB210)</name>
    <dbReference type="NCBI Taxonomy" id="312017"/>
    <lineage>
        <taxon>Eukaryota</taxon>
        <taxon>Sar</taxon>
        <taxon>Alveolata</taxon>
        <taxon>Ciliophora</taxon>
        <taxon>Intramacronucleata</taxon>
        <taxon>Oligohymenophorea</taxon>
        <taxon>Hymenostomatida</taxon>
        <taxon>Tetrahymenina</taxon>
        <taxon>Tetrahymenidae</taxon>
        <taxon>Tetrahymena</taxon>
    </lineage>
</organism>
<protein>
    <submittedName>
        <fullName evidence="2">Uncharacterized protein</fullName>
    </submittedName>
</protein>
<dbReference type="RefSeq" id="XP_012655964.1">
    <property type="nucleotide sequence ID" value="XM_012800510.1"/>
</dbReference>
<reference evidence="3" key="1">
    <citation type="journal article" date="2006" name="PLoS Biol.">
        <title>Macronuclear genome sequence of the ciliate Tetrahymena thermophila, a model eukaryote.</title>
        <authorList>
            <person name="Eisen J.A."/>
            <person name="Coyne R.S."/>
            <person name="Wu M."/>
            <person name="Wu D."/>
            <person name="Thiagarajan M."/>
            <person name="Wortman J.R."/>
            <person name="Badger J.H."/>
            <person name="Ren Q."/>
            <person name="Amedeo P."/>
            <person name="Jones K.M."/>
            <person name="Tallon L.J."/>
            <person name="Delcher A.L."/>
            <person name="Salzberg S.L."/>
            <person name="Silva J.C."/>
            <person name="Haas B.J."/>
            <person name="Majoros W.H."/>
            <person name="Farzad M."/>
            <person name="Carlton J.M."/>
            <person name="Smith R.K. Jr."/>
            <person name="Garg J."/>
            <person name="Pearlman R.E."/>
            <person name="Karrer K.M."/>
            <person name="Sun L."/>
            <person name="Manning G."/>
            <person name="Elde N.C."/>
            <person name="Turkewitz A.P."/>
            <person name="Asai D.J."/>
            <person name="Wilkes D.E."/>
            <person name="Wang Y."/>
            <person name="Cai H."/>
            <person name="Collins K."/>
            <person name="Stewart B.A."/>
            <person name="Lee S.R."/>
            <person name="Wilamowska K."/>
            <person name="Weinberg Z."/>
            <person name="Ruzzo W.L."/>
            <person name="Wloga D."/>
            <person name="Gaertig J."/>
            <person name="Frankel J."/>
            <person name="Tsao C.-C."/>
            <person name="Gorovsky M.A."/>
            <person name="Keeling P.J."/>
            <person name="Waller R.F."/>
            <person name="Patron N.J."/>
            <person name="Cherry J.M."/>
            <person name="Stover N.A."/>
            <person name="Krieger C.J."/>
            <person name="del Toro C."/>
            <person name="Ryder H.F."/>
            <person name="Williamson S.C."/>
            <person name="Barbeau R.A."/>
            <person name="Hamilton E.P."/>
            <person name="Orias E."/>
        </authorList>
    </citation>
    <scope>NUCLEOTIDE SEQUENCE [LARGE SCALE GENOMIC DNA]</scope>
    <source>
        <strain evidence="3">SB210</strain>
    </source>
</reference>
<feature type="coiled-coil region" evidence="1">
    <location>
        <begin position="7"/>
        <end position="39"/>
    </location>
</feature>
<proteinExistence type="predicted"/>